<dbReference type="InterPro" id="IPR011701">
    <property type="entry name" value="MFS"/>
</dbReference>
<dbReference type="Pfam" id="PF07690">
    <property type="entry name" value="MFS_1"/>
    <property type="match status" value="1"/>
</dbReference>
<keyword evidence="3 6" id="KW-0812">Transmembrane</keyword>
<feature type="transmembrane region" description="Helical" evidence="6">
    <location>
        <begin position="12"/>
        <end position="36"/>
    </location>
</feature>
<comment type="caution">
    <text evidence="8">The sequence shown here is derived from an EMBL/GenBank/DDBJ whole genome shotgun (WGS) entry which is preliminary data.</text>
</comment>
<accession>A0A3E1K8H8</accession>
<dbReference type="AlphaFoldDB" id="A0A3E1K8H8"/>
<evidence type="ECO:0000256" key="6">
    <source>
        <dbReference type="SAM" id="Phobius"/>
    </source>
</evidence>
<evidence type="ECO:0000313" key="8">
    <source>
        <dbReference type="EMBL" id="RFF30402.1"/>
    </source>
</evidence>
<feature type="transmembrane region" description="Helical" evidence="6">
    <location>
        <begin position="103"/>
        <end position="126"/>
    </location>
</feature>
<feature type="transmembrane region" description="Helical" evidence="6">
    <location>
        <begin position="48"/>
        <end position="67"/>
    </location>
</feature>
<dbReference type="SUPFAM" id="SSF103473">
    <property type="entry name" value="MFS general substrate transporter"/>
    <property type="match status" value="1"/>
</dbReference>
<proteinExistence type="predicted"/>
<protein>
    <submittedName>
        <fullName evidence="8">MFS transporter</fullName>
    </submittedName>
</protein>
<dbReference type="InterPro" id="IPR020846">
    <property type="entry name" value="MFS_dom"/>
</dbReference>
<keyword evidence="4 6" id="KW-1133">Transmembrane helix</keyword>
<evidence type="ECO:0000256" key="5">
    <source>
        <dbReference type="ARBA" id="ARBA00023136"/>
    </source>
</evidence>
<dbReference type="GO" id="GO:0005886">
    <property type="term" value="C:plasma membrane"/>
    <property type="evidence" value="ECO:0007669"/>
    <property type="project" value="UniProtKB-SubCell"/>
</dbReference>
<name>A0A3E1K8H8_9GAMM</name>
<feature type="transmembrane region" description="Helical" evidence="6">
    <location>
        <begin position="347"/>
        <end position="367"/>
    </location>
</feature>
<feature type="transmembrane region" description="Helical" evidence="6">
    <location>
        <begin position="138"/>
        <end position="162"/>
    </location>
</feature>
<dbReference type="Proteomes" id="UP000260351">
    <property type="component" value="Unassembled WGS sequence"/>
</dbReference>
<dbReference type="PANTHER" id="PTHR43124:SF3">
    <property type="entry name" value="CHLORAMPHENICOL EFFLUX PUMP RV0191"/>
    <property type="match status" value="1"/>
</dbReference>
<evidence type="ECO:0000256" key="1">
    <source>
        <dbReference type="ARBA" id="ARBA00004651"/>
    </source>
</evidence>
<evidence type="ECO:0000256" key="3">
    <source>
        <dbReference type="ARBA" id="ARBA00022692"/>
    </source>
</evidence>
<comment type="subcellular location">
    <subcellularLocation>
        <location evidence="1">Cell membrane</location>
        <topology evidence="1">Multi-pass membrane protein</topology>
    </subcellularLocation>
</comment>
<feature type="transmembrane region" description="Helical" evidence="6">
    <location>
        <begin position="285"/>
        <end position="304"/>
    </location>
</feature>
<feature type="domain" description="Major facilitator superfamily (MFS) profile" evidence="7">
    <location>
        <begin position="12"/>
        <end position="400"/>
    </location>
</feature>
<keyword evidence="2" id="KW-1003">Cell membrane</keyword>
<dbReference type="OrthoDB" id="1404228at2"/>
<dbReference type="RefSeq" id="WP_116650595.1">
    <property type="nucleotide sequence ID" value="NZ_QUZK01000035.1"/>
</dbReference>
<dbReference type="Gene3D" id="1.20.1250.20">
    <property type="entry name" value="MFS general substrate transporter like domains"/>
    <property type="match status" value="1"/>
</dbReference>
<feature type="transmembrane region" description="Helical" evidence="6">
    <location>
        <begin position="310"/>
        <end position="335"/>
    </location>
</feature>
<dbReference type="InterPro" id="IPR036259">
    <property type="entry name" value="MFS_trans_sf"/>
</dbReference>
<organism evidence="8 9">
    <name type="scientific">Wenzhouxiangella sediminis</name>
    <dbReference type="NCBI Taxonomy" id="1792836"/>
    <lineage>
        <taxon>Bacteria</taxon>
        <taxon>Pseudomonadati</taxon>
        <taxon>Pseudomonadota</taxon>
        <taxon>Gammaproteobacteria</taxon>
        <taxon>Chromatiales</taxon>
        <taxon>Wenzhouxiangellaceae</taxon>
        <taxon>Wenzhouxiangella</taxon>
    </lineage>
</organism>
<evidence type="ECO:0000256" key="4">
    <source>
        <dbReference type="ARBA" id="ARBA00022989"/>
    </source>
</evidence>
<dbReference type="InterPro" id="IPR050189">
    <property type="entry name" value="MFS_Efflux_Transporters"/>
</dbReference>
<feature type="transmembrane region" description="Helical" evidence="6">
    <location>
        <begin position="168"/>
        <end position="188"/>
    </location>
</feature>
<keyword evidence="9" id="KW-1185">Reference proteome</keyword>
<evidence type="ECO:0000313" key="9">
    <source>
        <dbReference type="Proteomes" id="UP000260351"/>
    </source>
</evidence>
<sequence length="401" mass="41604">MPEDRRGGLPPAGRFAFLAALCSSFGQTFYIGLFGADFRAEFGLSESALGTLYGTATLISGLSMFWLGAMADRLAMRRAIVVTMAMLAVGAALVGLTPGVAGLFVGLFLLRLAGQGLAGHLAVVAAGRYAVAGRGRAVAMATYGFILGEALLPPGVAALMGWLDWREIWFCAAAGVALLALPALFGLARPLVGHVEPEAGEVGDIDTSVRSRRSLFVNGRFLRVLAVALVSPFVVTALFLHQGTLAERLDWSLAAVASGFVLFAGMQALAAFAGGRLVDRFSARALLRSYLLPLGVGVLGLGILPSQAAMWLMFAGLGLTAGVNGVVCGAVWVELFGTARLGMIRGVYAALMVVSTAIGPIVLGMAFEAGVGQFTMGVVVMAYVLVVPALLVPRVSHSSRL</sequence>
<feature type="transmembrane region" description="Helical" evidence="6">
    <location>
        <begin position="373"/>
        <end position="392"/>
    </location>
</feature>
<feature type="transmembrane region" description="Helical" evidence="6">
    <location>
        <begin position="221"/>
        <end position="240"/>
    </location>
</feature>
<keyword evidence="5 6" id="KW-0472">Membrane</keyword>
<dbReference type="GO" id="GO:0022857">
    <property type="term" value="F:transmembrane transporter activity"/>
    <property type="evidence" value="ECO:0007669"/>
    <property type="project" value="InterPro"/>
</dbReference>
<dbReference type="PROSITE" id="PS50850">
    <property type="entry name" value="MFS"/>
    <property type="match status" value="1"/>
</dbReference>
<feature type="transmembrane region" description="Helical" evidence="6">
    <location>
        <begin position="79"/>
        <end position="97"/>
    </location>
</feature>
<gene>
    <name evidence="8" type="ORF">DZC52_07920</name>
</gene>
<evidence type="ECO:0000259" key="7">
    <source>
        <dbReference type="PROSITE" id="PS50850"/>
    </source>
</evidence>
<feature type="transmembrane region" description="Helical" evidence="6">
    <location>
        <begin position="252"/>
        <end position="273"/>
    </location>
</feature>
<dbReference type="PANTHER" id="PTHR43124">
    <property type="entry name" value="PURINE EFFLUX PUMP PBUE"/>
    <property type="match status" value="1"/>
</dbReference>
<evidence type="ECO:0000256" key="2">
    <source>
        <dbReference type="ARBA" id="ARBA00022475"/>
    </source>
</evidence>
<dbReference type="EMBL" id="QUZK01000035">
    <property type="protein sequence ID" value="RFF30402.1"/>
    <property type="molecule type" value="Genomic_DNA"/>
</dbReference>
<reference evidence="8 9" key="1">
    <citation type="submission" date="2018-08" db="EMBL/GenBank/DDBJ databases">
        <title>Wenzhouxiangella salilacus sp. nov., a novel bacterium isolated from a saline lake in Xinjiang Province, China.</title>
        <authorList>
            <person name="Han S."/>
        </authorList>
    </citation>
    <scope>NUCLEOTIDE SEQUENCE [LARGE SCALE GENOMIC DNA]</scope>
    <source>
        <strain evidence="8 9">XDB06</strain>
    </source>
</reference>